<reference evidence="3 4" key="1">
    <citation type="submission" date="2019-07" db="EMBL/GenBank/DDBJ databases">
        <authorList>
            <person name="Hibberd C M."/>
            <person name="Gehrig L. J."/>
            <person name="Chang H.-W."/>
            <person name="Venkatesh S."/>
        </authorList>
    </citation>
    <scope>NUCLEOTIDE SEQUENCE [LARGE SCALE GENOMIC DNA]</scope>
    <source>
        <strain evidence="3">Streptococcus_salivarius_SS_Bg39</strain>
    </source>
</reference>
<feature type="domain" description="FtsK" evidence="2">
    <location>
        <begin position="13"/>
        <end position="184"/>
    </location>
</feature>
<dbReference type="GO" id="GO:0003677">
    <property type="term" value="F:DNA binding"/>
    <property type="evidence" value="ECO:0007669"/>
    <property type="project" value="InterPro"/>
</dbReference>
<sequence>MAKLKIVRREGSNEPVSWDIMRYSHLLINAPTNSGKSYFIKYLSCLLQLHTKTQVAILDYKSGTDYWQWRAFDNVFLGDDIYKGLDIAYKIFEARRENPTPSSPYPPFFIIFEEYQSSIESISKKADKEKVLGQVGNLLRLSRQVNCHLVCVCQRSDSNLFSAGGRENFSARLSIARLSPQAKQMLFPDDEVNCNKGQGEVNLQFDGQPVIEARTYTIRDMDKAERLITDLLSRGLPLTDEAVARSP</sequence>
<dbReference type="PROSITE" id="PS50901">
    <property type="entry name" value="FTSK"/>
    <property type="match status" value="1"/>
</dbReference>
<gene>
    <name evidence="3" type="ORF">SSSS39_00891</name>
</gene>
<dbReference type="SUPFAM" id="SSF52540">
    <property type="entry name" value="P-loop containing nucleoside triphosphate hydrolases"/>
    <property type="match status" value="1"/>
</dbReference>
<organism evidence="3 4">
    <name type="scientific">Streptococcus vestibularis</name>
    <dbReference type="NCBI Taxonomy" id="1343"/>
    <lineage>
        <taxon>Bacteria</taxon>
        <taxon>Bacillati</taxon>
        <taxon>Bacillota</taxon>
        <taxon>Bacilli</taxon>
        <taxon>Lactobacillales</taxon>
        <taxon>Streptococcaceae</taxon>
        <taxon>Streptococcus</taxon>
    </lineage>
</organism>
<dbReference type="EMBL" id="CABHNJ010000017">
    <property type="protein sequence ID" value="VUW96692.1"/>
    <property type="molecule type" value="Genomic_DNA"/>
</dbReference>
<dbReference type="Proteomes" id="UP000380217">
    <property type="component" value="Unassembled WGS sequence"/>
</dbReference>
<accession>A0A564SP44</accession>
<dbReference type="InterPro" id="IPR027417">
    <property type="entry name" value="P-loop_NTPase"/>
</dbReference>
<evidence type="ECO:0000259" key="2">
    <source>
        <dbReference type="PROSITE" id="PS50901"/>
    </source>
</evidence>
<dbReference type="AlphaFoldDB" id="A0A564SP44"/>
<evidence type="ECO:0000313" key="3">
    <source>
        <dbReference type="EMBL" id="VUW96692.1"/>
    </source>
</evidence>
<evidence type="ECO:0000313" key="4">
    <source>
        <dbReference type="Proteomes" id="UP000380217"/>
    </source>
</evidence>
<evidence type="ECO:0000256" key="1">
    <source>
        <dbReference type="PROSITE-ProRule" id="PRU00289"/>
    </source>
</evidence>
<dbReference type="InterPro" id="IPR002543">
    <property type="entry name" value="FtsK_dom"/>
</dbReference>
<dbReference type="GO" id="GO:0005524">
    <property type="term" value="F:ATP binding"/>
    <property type="evidence" value="ECO:0007669"/>
    <property type="project" value="UniProtKB-UniRule"/>
</dbReference>
<feature type="binding site" evidence="1">
    <location>
        <begin position="30"/>
        <end position="37"/>
    </location>
    <ligand>
        <name>ATP</name>
        <dbReference type="ChEBI" id="CHEBI:30616"/>
    </ligand>
</feature>
<keyword evidence="1" id="KW-0067">ATP-binding</keyword>
<protein>
    <submittedName>
        <fullName evidence="3">FtsK/SpoIIIE family protein</fullName>
    </submittedName>
</protein>
<dbReference type="RefSeq" id="WP_154864047.1">
    <property type="nucleotide sequence ID" value="NZ_CABHNJ010000017.1"/>
</dbReference>
<proteinExistence type="predicted"/>
<dbReference type="Gene3D" id="3.40.50.300">
    <property type="entry name" value="P-loop containing nucleotide triphosphate hydrolases"/>
    <property type="match status" value="2"/>
</dbReference>
<name>A0A564SP44_STRVE</name>
<keyword evidence="1" id="KW-0547">Nucleotide-binding</keyword>